<feature type="signal peptide" evidence="1">
    <location>
        <begin position="1"/>
        <end position="19"/>
    </location>
</feature>
<organism evidence="2 3">
    <name type="scientific">Phytophthora rubi</name>
    <dbReference type="NCBI Taxonomy" id="129364"/>
    <lineage>
        <taxon>Eukaryota</taxon>
        <taxon>Sar</taxon>
        <taxon>Stramenopiles</taxon>
        <taxon>Oomycota</taxon>
        <taxon>Peronosporomycetes</taxon>
        <taxon>Peronosporales</taxon>
        <taxon>Peronosporaceae</taxon>
        <taxon>Phytophthora</taxon>
    </lineage>
</organism>
<evidence type="ECO:0000313" key="3">
    <source>
        <dbReference type="Proteomes" id="UP000434957"/>
    </source>
</evidence>
<proteinExistence type="predicted"/>
<name>A0A6A4BJA3_9STRA</name>
<dbReference type="AlphaFoldDB" id="A0A6A4BJA3"/>
<dbReference type="Proteomes" id="UP000434957">
    <property type="component" value="Unassembled WGS sequence"/>
</dbReference>
<keyword evidence="1" id="KW-0732">Signal</keyword>
<keyword evidence="3" id="KW-1185">Reference proteome</keyword>
<evidence type="ECO:0000256" key="1">
    <source>
        <dbReference type="SAM" id="SignalP"/>
    </source>
</evidence>
<gene>
    <name evidence="2" type="ORF">PR003_g29531</name>
</gene>
<evidence type="ECO:0008006" key="4">
    <source>
        <dbReference type="Google" id="ProtNLM"/>
    </source>
</evidence>
<accession>A0A6A4BJA3</accession>
<sequence length="123" mass="12563">MKLATLAVVAVAAVATVSAADQPSLRTVNTPVEVAPAAAKTPAGNDKKEQCGGWGGGWGGGWVDGLWGGVEAGVAGDVRGVAGAGKRSRERLGKAFILKCLSNRRNPEMLKAQHLLVSGQSSW</sequence>
<comment type="caution">
    <text evidence="2">The sequence shown here is derived from an EMBL/GenBank/DDBJ whole genome shotgun (WGS) entry which is preliminary data.</text>
</comment>
<dbReference type="EMBL" id="QXFT01005003">
    <property type="protein sequence ID" value="KAE9274709.1"/>
    <property type="molecule type" value="Genomic_DNA"/>
</dbReference>
<protein>
    <recommendedName>
        <fullName evidence="4">RxLR effector protein</fullName>
    </recommendedName>
</protein>
<feature type="chain" id="PRO_5025548845" description="RxLR effector protein" evidence="1">
    <location>
        <begin position="20"/>
        <end position="123"/>
    </location>
</feature>
<evidence type="ECO:0000313" key="2">
    <source>
        <dbReference type="EMBL" id="KAE9274709.1"/>
    </source>
</evidence>
<reference evidence="2 3" key="1">
    <citation type="submission" date="2018-08" db="EMBL/GenBank/DDBJ databases">
        <title>Genomic investigation of the strawberry pathogen Phytophthora fragariae indicates pathogenicity is determined by transcriptional variation in three key races.</title>
        <authorList>
            <person name="Adams T.M."/>
            <person name="Armitage A.D."/>
            <person name="Sobczyk M.K."/>
            <person name="Bates H.J."/>
            <person name="Dunwell J.M."/>
            <person name="Nellist C.F."/>
            <person name="Harrison R.J."/>
        </authorList>
    </citation>
    <scope>NUCLEOTIDE SEQUENCE [LARGE SCALE GENOMIC DNA]</scope>
    <source>
        <strain evidence="2 3">SCRP333</strain>
    </source>
</reference>